<reference evidence="4 5" key="1">
    <citation type="submission" date="2020-08" db="EMBL/GenBank/DDBJ databases">
        <title>Genomic Encyclopedia of Type Strains, Phase IV (KMG-V): Genome sequencing to study the core and pangenomes of soil and plant-associated prokaryotes.</title>
        <authorList>
            <person name="Whitman W."/>
        </authorList>
    </citation>
    <scope>NUCLEOTIDE SEQUENCE [LARGE SCALE GENOMIC DNA]</scope>
    <source>
        <strain evidence="2 4">ANJLi2</strain>
        <strain evidence="3 5">MP601</strain>
    </source>
</reference>
<feature type="transmembrane region" description="Helical" evidence="1">
    <location>
        <begin position="76"/>
        <end position="93"/>
    </location>
</feature>
<sequence length="127" mass="14194">MKQAVIYSLKVWFTGVFISPVLVKLFWMIIGESSGSNAIGALMLFGGILSIPSVLLLFLSVLILAKQAIAINLMKLILSLIGIILTYLPIWFLNGRQFGLDSFMMNFFVAYTVIIIAGIWFYKLKPL</sequence>
<proteinExistence type="predicted"/>
<name>A0A1N7EKT8_9SPHI</name>
<comment type="caution">
    <text evidence="3">The sequence shown here is derived from an EMBL/GenBank/DDBJ whole genome shotgun (WGS) entry which is preliminary data.</text>
</comment>
<protein>
    <submittedName>
        <fullName evidence="3">Phosphoglycerol transferase MdoB-like AlkP superfamily enzyme</fullName>
    </submittedName>
</protein>
<dbReference type="RefSeq" id="WP_076376658.1">
    <property type="nucleotide sequence ID" value="NZ_FTMG01000014.1"/>
</dbReference>
<evidence type="ECO:0000313" key="2">
    <source>
        <dbReference type="EMBL" id="MBB6111858.1"/>
    </source>
</evidence>
<organism evidence="3 5">
    <name type="scientific">Mucilaginibacter lappiensis</name>
    <dbReference type="NCBI Taxonomy" id="354630"/>
    <lineage>
        <taxon>Bacteria</taxon>
        <taxon>Pseudomonadati</taxon>
        <taxon>Bacteroidota</taxon>
        <taxon>Sphingobacteriia</taxon>
        <taxon>Sphingobacteriales</taxon>
        <taxon>Sphingobacteriaceae</taxon>
        <taxon>Mucilaginibacter</taxon>
    </lineage>
</organism>
<dbReference type="STRING" id="354630.SAMN05421821_114140"/>
<dbReference type="AlphaFoldDB" id="A0A1N7EKT8"/>
<keyword evidence="3" id="KW-0808">Transferase</keyword>
<feature type="transmembrane region" description="Helical" evidence="1">
    <location>
        <begin position="12"/>
        <end position="30"/>
    </location>
</feature>
<evidence type="ECO:0000313" key="3">
    <source>
        <dbReference type="EMBL" id="MBB6129321.1"/>
    </source>
</evidence>
<keyword evidence="1" id="KW-0812">Transmembrane</keyword>
<dbReference type="GO" id="GO:0016740">
    <property type="term" value="F:transferase activity"/>
    <property type="evidence" value="ECO:0007669"/>
    <property type="project" value="UniProtKB-KW"/>
</dbReference>
<keyword evidence="1" id="KW-1133">Transmembrane helix</keyword>
<dbReference type="OrthoDB" id="9959520at2"/>
<gene>
    <name evidence="3" type="ORF">HDF22_003447</name>
    <name evidence="2" type="ORF">HDF23_004630</name>
</gene>
<evidence type="ECO:0000313" key="4">
    <source>
        <dbReference type="Proteomes" id="UP000541583"/>
    </source>
</evidence>
<feature type="transmembrane region" description="Helical" evidence="1">
    <location>
        <begin position="42"/>
        <end position="64"/>
    </location>
</feature>
<dbReference type="EMBL" id="JACHCA010000009">
    <property type="protein sequence ID" value="MBB6129321.1"/>
    <property type="molecule type" value="Genomic_DNA"/>
</dbReference>
<evidence type="ECO:0000313" key="5">
    <source>
        <dbReference type="Proteomes" id="UP000548326"/>
    </source>
</evidence>
<keyword evidence="4" id="KW-1185">Reference proteome</keyword>
<keyword evidence="1" id="KW-0472">Membrane</keyword>
<feature type="transmembrane region" description="Helical" evidence="1">
    <location>
        <begin position="105"/>
        <end position="122"/>
    </location>
</feature>
<dbReference type="Proteomes" id="UP000548326">
    <property type="component" value="Unassembled WGS sequence"/>
</dbReference>
<dbReference type="Proteomes" id="UP000541583">
    <property type="component" value="Unassembled WGS sequence"/>
</dbReference>
<dbReference type="EMBL" id="JACHCB010000014">
    <property type="protein sequence ID" value="MBB6111858.1"/>
    <property type="molecule type" value="Genomic_DNA"/>
</dbReference>
<accession>A0A1N7EKT8</accession>
<evidence type="ECO:0000256" key="1">
    <source>
        <dbReference type="SAM" id="Phobius"/>
    </source>
</evidence>